<dbReference type="EC" id="2.7.11.1" evidence="1"/>
<dbReference type="PROSITE" id="PS00108">
    <property type="entry name" value="PROTEIN_KINASE_ST"/>
    <property type="match status" value="1"/>
</dbReference>
<dbReference type="GO" id="GO:0004674">
    <property type="term" value="F:protein serine/threonine kinase activity"/>
    <property type="evidence" value="ECO:0007669"/>
    <property type="project" value="UniProtKB-KW"/>
</dbReference>
<dbReference type="EMBL" id="JAKOGI010000448">
    <property type="protein sequence ID" value="KAJ8434839.1"/>
    <property type="molecule type" value="Genomic_DNA"/>
</dbReference>
<keyword evidence="6" id="KW-0418">Kinase</keyword>
<dbReference type="PROSITE" id="PS00107">
    <property type="entry name" value="PROTEIN_KINASE_ATP"/>
    <property type="match status" value="1"/>
</dbReference>
<keyword evidence="5 10" id="KW-0547">Nucleotide-binding</keyword>
<feature type="domain" description="AGC-kinase C-terminal" evidence="14">
    <location>
        <begin position="422"/>
        <end position="504"/>
    </location>
</feature>
<comment type="catalytic activity">
    <reaction evidence="8">
        <text>L-threonyl-[protein] + ATP = O-phospho-L-threonyl-[protein] + ADP + H(+)</text>
        <dbReference type="Rhea" id="RHEA:46608"/>
        <dbReference type="Rhea" id="RHEA-COMP:11060"/>
        <dbReference type="Rhea" id="RHEA-COMP:11605"/>
        <dbReference type="ChEBI" id="CHEBI:15378"/>
        <dbReference type="ChEBI" id="CHEBI:30013"/>
        <dbReference type="ChEBI" id="CHEBI:30616"/>
        <dbReference type="ChEBI" id="CHEBI:61977"/>
        <dbReference type="ChEBI" id="CHEBI:456216"/>
        <dbReference type="EC" id="2.7.11.1"/>
    </reaction>
</comment>
<dbReference type="InterPro" id="IPR000719">
    <property type="entry name" value="Prot_kinase_dom"/>
</dbReference>
<dbReference type="Pfam" id="PF00069">
    <property type="entry name" value="Pkinase"/>
    <property type="match status" value="2"/>
</dbReference>
<dbReference type="PANTHER" id="PTHR22988:SF76">
    <property type="entry name" value="CHROMOSOME UNDETERMINED SCAFFOLD_135, WHOLE GENOME SHOTGUN SEQUENCE"/>
    <property type="match status" value="1"/>
</dbReference>
<dbReference type="CDD" id="cd05599">
    <property type="entry name" value="STKc_NDR_like"/>
    <property type="match status" value="1"/>
</dbReference>
<dbReference type="FunFam" id="3.30.200.20:FF:000102">
    <property type="entry name" value="Non-specific serine/threonine protein kinase"/>
    <property type="match status" value="1"/>
</dbReference>
<dbReference type="PANTHER" id="PTHR22988">
    <property type="entry name" value="MYOTONIC DYSTROPHY S/T KINASE-RELATED"/>
    <property type="match status" value="1"/>
</dbReference>
<keyword evidence="7 10" id="KW-0067">ATP-binding</keyword>
<accession>A0A9Q1K127</accession>
<keyword evidence="2" id="KW-0723">Serine/threonine-protein kinase</keyword>
<evidence type="ECO:0000256" key="6">
    <source>
        <dbReference type="ARBA" id="ARBA00022777"/>
    </source>
</evidence>
<evidence type="ECO:0000256" key="5">
    <source>
        <dbReference type="ARBA" id="ARBA00022741"/>
    </source>
</evidence>
<feature type="compositionally biased region" description="Basic and acidic residues" evidence="12">
    <location>
        <begin position="12"/>
        <end position="36"/>
    </location>
</feature>
<keyword evidence="3" id="KW-0597">Phosphoprotein</keyword>
<dbReference type="CDD" id="cd21742">
    <property type="entry name" value="MobB_NDR_LATS-like"/>
    <property type="match status" value="1"/>
</dbReference>
<evidence type="ECO:0000259" key="14">
    <source>
        <dbReference type="PROSITE" id="PS51285"/>
    </source>
</evidence>
<evidence type="ECO:0000256" key="8">
    <source>
        <dbReference type="ARBA" id="ARBA00047899"/>
    </source>
</evidence>
<dbReference type="FunFam" id="1.10.510.10:FF:000042">
    <property type="entry name" value="Non-specific serine/threonine protein kinase"/>
    <property type="match status" value="1"/>
</dbReference>
<evidence type="ECO:0000256" key="2">
    <source>
        <dbReference type="ARBA" id="ARBA00022527"/>
    </source>
</evidence>
<dbReference type="InterPro" id="IPR050839">
    <property type="entry name" value="Rho-assoc_Ser/Thr_Kinase"/>
</dbReference>
<protein>
    <recommendedName>
        <fullName evidence="1">non-specific serine/threonine protein kinase</fullName>
        <ecNumber evidence="1">2.7.11.1</ecNumber>
    </recommendedName>
</protein>
<dbReference type="Gene3D" id="1.10.510.10">
    <property type="entry name" value="Transferase(Phosphotransferase) domain 1"/>
    <property type="match status" value="2"/>
</dbReference>
<reference evidence="15" key="1">
    <citation type="submission" date="2022-04" db="EMBL/GenBank/DDBJ databases">
        <title>Carnegiea gigantea Genome sequencing and assembly v2.</title>
        <authorList>
            <person name="Copetti D."/>
            <person name="Sanderson M.J."/>
            <person name="Burquez A."/>
            <person name="Wojciechowski M.F."/>
        </authorList>
    </citation>
    <scope>NUCLEOTIDE SEQUENCE</scope>
    <source>
        <strain evidence="15">SGP5-SGP5p</strain>
        <tissue evidence="15">Aerial part</tissue>
    </source>
</reference>
<dbReference type="InterPro" id="IPR011009">
    <property type="entry name" value="Kinase-like_dom_sf"/>
</dbReference>
<evidence type="ECO:0000256" key="3">
    <source>
        <dbReference type="ARBA" id="ARBA00022553"/>
    </source>
</evidence>
<dbReference type="InterPro" id="IPR000961">
    <property type="entry name" value="AGC-kinase_C"/>
</dbReference>
<dbReference type="Gene3D" id="3.30.200.20">
    <property type="entry name" value="Phosphorylase Kinase, domain 1"/>
    <property type="match status" value="2"/>
</dbReference>
<organism evidence="15 16">
    <name type="scientific">Carnegiea gigantea</name>
    <dbReference type="NCBI Taxonomy" id="171969"/>
    <lineage>
        <taxon>Eukaryota</taxon>
        <taxon>Viridiplantae</taxon>
        <taxon>Streptophyta</taxon>
        <taxon>Embryophyta</taxon>
        <taxon>Tracheophyta</taxon>
        <taxon>Spermatophyta</taxon>
        <taxon>Magnoliopsida</taxon>
        <taxon>eudicotyledons</taxon>
        <taxon>Gunneridae</taxon>
        <taxon>Pentapetalae</taxon>
        <taxon>Caryophyllales</taxon>
        <taxon>Cactineae</taxon>
        <taxon>Cactaceae</taxon>
        <taxon>Cactoideae</taxon>
        <taxon>Echinocereeae</taxon>
        <taxon>Carnegiea</taxon>
    </lineage>
</organism>
<proteinExistence type="predicted"/>
<evidence type="ECO:0000256" key="7">
    <source>
        <dbReference type="ARBA" id="ARBA00022840"/>
    </source>
</evidence>
<evidence type="ECO:0000256" key="11">
    <source>
        <dbReference type="SAM" id="Coils"/>
    </source>
</evidence>
<evidence type="ECO:0000256" key="1">
    <source>
        <dbReference type="ARBA" id="ARBA00012513"/>
    </source>
</evidence>
<feature type="coiled-coil region" evidence="11">
    <location>
        <begin position="64"/>
        <end position="105"/>
    </location>
</feature>
<comment type="caution">
    <text evidence="15">The sequence shown here is derived from an EMBL/GenBank/DDBJ whole genome shotgun (WGS) entry which is preliminary data.</text>
</comment>
<dbReference type="AlphaFoldDB" id="A0A9Q1K127"/>
<gene>
    <name evidence="15" type="ORF">Cgig2_022118</name>
</gene>
<keyword evidence="16" id="KW-1185">Reference proteome</keyword>
<evidence type="ECO:0000313" key="15">
    <source>
        <dbReference type="EMBL" id="KAJ8434839.1"/>
    </source>
</evidence>
<dbReference type="SUPFAM" id="SSF56112">
    <property type="entry name" value="Protein kinase-like (PK-like)"/>
    <property type="match status" value="1"/>
</dbReference>
<dbReference type="SMART" id="SM00220">
    <property type="entry name" value="S_TKc"/>
    <property type="match status" value="1"/>
</dbReference>
<evidence type="ECO:0000256" key="12">
    <source>
        <dbReference type="SAM" id="MobiDB-lite"/>
    </source>
</evidence>
<dbReference type="OrthoDB" id="3638488at2759"/>
<feature type="binding site" evidence="10">
    <location>
        <position position="151"/>
    </location>
    <ligand>
        <name>ATP</name>
        <dbReference type="ChEBI" id="CHEBI:30616"/>
    </ligand>
</feature>
<dbReference type="InterPro" id="IPR008271">
    <property type="entry name" value="Ser/Thr_kinase_AS"/>
</dbReference>
<evidence type="ECO:0000313" key="16">
    <source>
        <dbReference type="Proteomes" id="UP001153076"/>
    </source>
</evidence>
<feature type="region of interest" description="Disordered" evidence="12">
    <location>
        <begin position="1"/>
        <end position="50"/>
    </location>
</feature>
<evidence type="ECO:0000256" key="4">
    <source>
        <dbReference type="ARBA" id="ARBA00022679"/>
    </source>
</evidence>
<feature type="domain" description="Protein kinase" evidence="13">
    <location>
        <begin position="122"/>
        <end position="421"/>
    </location>
</feature>
<evidence type="ECO:0000256" key="10">
    <source>
        <dbReference type="PROSITE-ProRule" id="PRU10141"/>
    </source>
</evidence>
<keyword evidence="11" id="KW-0175">Coiled coil</keyword>
<name>A0A9Q1K127_9CARY</name>
<dbReference type="GO" id="GO:0005524">
    <property type="term" value="F:ATP binding"/>
    <property type="evidence" value="ECO:0007669"/>
    <property type="project" value="UniProtKB-UniRule"/>
</dbReference>
<dbReference type="PROSITE" id="PS51285">
    <property type="entry name" value="AGC_KINASE_CTER"/>
    <property type="match status" value="1"/>
</dbReference>
<comment type="catalytic activity">
    <reaction evidence="9">
        <text>L-seryl-[protein] + ATP = O-phospho-L-seryl-[protein] + ADP + H(+)</text>
        <dbReference type="Rhea" id="RHEA:17989"/>
        <dbReference type="Rhea" id="RHEA-COMP:9863"/>
        <dbReference type="Rhea" id="RHEA-COMP:11604"/>
        <dbReference type="ChEBI" id="CHEBI:15378"/>
        <dbReference type="ChEBI" id="CHEBI:29999"/>
        <dbReference type="ChEBI" id="CHEBI:30616"/>
        <dbReference type="ChEBI" id="CHEBI:83421"/>
        <dbReference type="ChEBI" id="CHEBI:456216"/>
        <dbReference type="EC" id="2.7.11.1"/>
    </reaction>
</comment>
<dbReference type="SMART" id="SM00133">
    <property type="entry name" value="S_TK_X"/>
    <property type="match status" value="1"/>
</dbReference>
<dbReference type="FunFam" id="1.10.510.10:FF:000106">
    <property type="entry name" value="Non-specific serine/threonine protein kinase"/>
    <property type="match status" value="1"/>
</dbReference>
<sequence length="504" mass="58091">MEAAKRLFSKFKSKDKAKGVKKKEAAVPVGKGKEGLKAPTNEEAPSTATKQKVAAAKQYIEKHYQEQMKNLQQRKERRDMLERKLADAEVSKEEQNNILKYLEKKETEYMRLQRHKMGPDDFEPLTMIGKGAFGEVRICREKSTGHVYAMKKLKKSEMLQRGQVEHVKAERNLLAEVDSNCIVKLYCSFQDDEYLYLIMEYLPGGDMMTLLMRKDTLTEDEARFYVAETVLAIESIHKHNYIHRDIKPDNLLLDRYGHMKLSDFGLCKPLDCRGLQEKDFAVTNNLSGALQNDGRPVAPKRTQQEQLQHWQKNRRMLAYSTVGTPDYIAPEVLLKKGYGMECDWWSLGAIMYEMLVGYPPFYSDDPMSTCRKIVNWRHHLKFPEEARLSREAKDLICKLLCNVDQRLGTKGADEIKAHPWFKGIDWDRLYQMEAAFTPEVNDELDTQNFEKFEETDKQPHPTNTKSGPWRKVGAKSCLSILQSDGTDHSISGSLTALHHAPFIL</sequence>
<evidence type="ECO:0000259" key="13">
    <source>
        <dbReference type="PROSITE" id="PS50011"/>
    </source>
</evidence>
<keyword evidence="4" id="KW-0808">Transferase</keyword>
<dbReference type="InterPro" id="IPR017441">
    <property type="entry name" value="Protein_kinase_ATP_BS"/>
</dbReference>
<dbReference type="InterPro" id="IPR059233">
    <property type="entry name" value="MobB_NdrA/B/Cbk1"/>
</dbReference>
<evidence type="ECO:0000256" key="9">
    <source>
        <dbReference type="ARBA" id="ARBA00048679"/>
    </source>
</evidence>
<dbReference type="PROSITE" id="PS50011">
    <property type="entry name" value="PROTEIN_KINASE_DOM"/>
    <property type="match status" value="1"/>
</dbReference>
<dbReference type="Proteomes" id="UP001153076">
    <property type="component" value="Unassembled WGS sequence"/>
</dbReference>